<accession>A0A6G3R2P6</accession>
<protein>
    <submittedName>
        <fullName evidence="3">Zf-TFIIB domain-containing protein</fullName>
    </submittedName>
</protein>
<dbReference type="RefSeq" id="WP_164438894.1">
    <property type="nucleotide sequence ID" value="NZ_JAAGMD010000758.1"/>
</dbReference>
<feature type="compositionally biased region" description="Low complexity" evidence="1">
    <location>
        <begin position="57"/>
        <end position="76"/>
    </location>
</feature>
<evidence type="ECO:0000259" key="2">
    <source>
        <dbReference type="Pfam" id="PF13453"/>
    </source>
</evidence>
<dbReference type="EMBL" id="JAAGMD010000758">
    <property type="protein sequence ID" value="NEA89700.1"/>
    <property type="molecule type" value="Genomic_DNA"/>
</dbReference>
<organism evidence="3">
    <name type="scientific">Streptomyces sp. SID14436</name>
    <dbReference type="NCBI Taxonomy" id="2706070"/>
    <lineage>
        <taxon>Bacteria</taxon>
        <taxon>Bacillati</taxon>
        <taxon>Actinomycetota</taxon>
        <taxon>Actinomycetes</taxon>
        <taxon>Kitasatosporales</taxon>
        <taxon>Streptomycetaceae</taxon>
        <taxon>Streptomyces</taxon>
    </lineage>
</organism>
<name>A0A6G3R2P6_9ACTN</name>
<evidence type="ECO:0000256" key="1">
    <source>
        <dbReference type="SAM" id="MobiDB-lite"/>
    </source>
</evidence>
<gene>
    <name evidence="3" type="ORF">G3I53_27540</name>
</gene>
<dbReference type="InterPro" id="IPR027392">
    <property type="entry name" value="TF_Znf"/>
</dbReference>
<evidence type="ECO:0000313" key="3">
    <source>
        <dbReference type="EMBL" id="NEA89700.1"/>
    </source>
</evidence>
<dbReference type="AlphaFoldDB" id="A0A6G3R2P6"/>
<sequence>MQCPKCHAPMHTYNRNGVQIEQCSGCRGIFLDYGELESLTRLEAQWAQPAPPPPAAPQAYPAAPQPPAWGAAPHGAHYGHRRQKSFGRMLFSS</sequence>
<reference evidence="3" key="1">
    <citation type="submission" date="2020-01" db="EMBL/GenBank/DDBJ databases">
        <title>Insect and environment-associated Actinomycetes.</title>
        <authorList>
            <person name="Currrie C."/>
            <person name="Chevrette M."/>
            <person name="Carlson C."/>
            <person name="Stubbendieck R."/>
            <person name="Wendt-Pienkowski E."/>
        </authorList>
    </citation>
    <scope>NUCLEOTIDE SEQUENCE</scope>
    <source>
        <strain evidence="3">SID14436</strain>
    </source>
</reference>
<feature type="region of interest" description="Disordered" evidence="1">
    <location>
        <begin position="46"/>
        <end position="79"/>
    </location>
</feature>
<comment type="caution">
    <text evidence="3">The sequence shown here is derived from an EMBL/GenBank/DDBJ whole genome shotgun (WGS) entry which is preliminary data.</text>
</comment>
<feature type="domain" description="Transcription factor zinc-finger" evidence="2">
    <location>
        <begin position="2"/>
        <end position="40"/>
    </location>
</feature>
<dbReference type="Pfam" id="PF13453">
    <property type="entry name" value="Zn_ribbon_TFIIB"/>
    <property type="match status" value="1"/>
</dbReference>
<proteinExistence type="predicted"/>